<dbReference type="AlphaFoldDB" id="A0A0A3YNN7"/>
<dbReference type="Proteomes" id="UP000030377">
    <property type="component" value="Unassembled WGS sequence"/>
</dbReference>
<dbReference type="EMBL" id="JRPN01000025">
    <property type="protein sequence ID" value="KGT75303.1"/>
    <property type="molecule type" value="Genomic_DNA"/>
</dbReference>
<dbReference type="Pfam" id="PF00534">
    <property type="entry name" value="Glycos_transf_1"/>
    <property type="match status" value="1"/>
</dbReference>
<dbReference type="Pfam" id="PF13439">
    <property type="entry name" value="Glyco_transf_4"/>
    <property type="match status" value="1"/>
</dbReference>
<dbReference type="InterPro" id="IPR028098">
    <property type="entry name" value="Glyco_trans_4-like_N"/>
</dbReference>
<organism evidence="1 2">
    <name type="scientific">Bradyrhizobium japonicum</name>
    <dbReference type="NCBI Taxonomy" id="375"/>
    <lineage>
        <taxon>Bacteria</taxon>
        <taxon>Pseudomonadati</taxon>
        <taxon>Pseudomonadota</taxon>
        <taxon>Alphaproteobacteria</taxon>
        <taxon>Hyphomicrobiales</taxon>
        <taxon>Nitrobacteraceae</taxon>
        <taxon>Bradyrhizobium</taxon>
    </lineage>
</organism>
<dbReference type="InterPro" id="IPR001296">
    <property type="entry name" value="Glyco_trans_1"/>
</dbReference>
<dbReference type="GO" id="GO:0016757">
    <property type="term" value="F:glycosyltransferase activity"/>
    <property type="evidence" value="ECO:0007669"/>
    <property type="project" value="InterPro"/>
</dbReference>
<keyword evidence="1" id="KW-0808">Transferase</keyword>
<dbReference type="PANTHER" id="PTHR12526:SF595">
    <property type="entry name" value="BLL5217 PROTEIN"/>
    <property type="match status" value="1"/>
</dbReference>
<evidence type="ECO:0000313" key="2">
    <source>
        <dbReference type="Proteomes" id="UP000030377"/>
    </source>
</evidence>
<dbReference type="PATRIC" id="fig|375.37.peg.6835"/>
<dbReference type="SUPFAM" id="SSF53756">
    <property type="entry name" value="UDP-Glycosyltransferase/glycogen phosphorylase"/>
    <property type="match status" value="1"/>
</dbReference>
<protein>
    <submittedName>
        <fullName evidence="1">Glycosyl transferase</fullName>
    </submittedName>
</protein>
<dbReference type="Gene3D" id="3.40.50.2000">
    <property type="entry name" value="Glycogen Phosphorylase B"/>
    <property type="match status" value="2"/>
</dbReference>
<name>A0A0A3YNN7_BRAJP</name>
<dbReference type="GeneID" id="64071817"/>
<evidence type="ECO:0000313" key="1">
    <source>
        <dbReference type="EMBL" id="KGT75303.1"/>
    </source>
</evidence>
<comment type="caution">
    <text evidence="1">The sequence shown here is derived from an EMBL/GenBank/DDBJ whole genome shotgun (WGS) entry which is preliminary data.</text>
</comment>
<dbReference type="PANTHER" id="PTHR12526">
    <property type="entry name" value="GLYCOSYLTRANSFERASE"/>
    <property type="match status" value="1"/>
</dbReference>
<dbReference type="RefSeq" id="WP_014493281.1">
    <property type="nucleotide sequence ID" value="NZ_BJNK01000018.1"/>
</dbReference>
<proteinExistence type="predicted"/>
<sequence length="342" mass="37687">MRIAQLAPLAESVPPKLYGGTERVIAWLVDELVDLGHDVTLFASGDSRTKGKLHAVLPRALRLGRKGVDPNAACALLIEAIAGRARDFDVIHSHVDWLPLPVLNRTGVPFLTTMHGRLDLPGLSDVIGAFPQAPFVSISDNQRRPLPDANWVATIPHGLPKEQFRPSYGAGSYLAFLGRLTAEKGPEAAIRIARAVRMPLRIAAKIPRAETTYFKKKLEPEIDGEDILLIGEVGDVRKQTFLAGAAALLFPIDWPEPFGLVMIEAMACGTPVIAYRSGSVPEVVEDGVTGFIVDGEQHAIEAVKEAVRLDRRRIRARFEERFAASRMAREYESRYRELFACR</sequence>
<reference evidence="1 2" key="1">
    <citation type="submission" date="2014-09" db="EMBL/GenBank/DDBJ databases">
        <title>Draft genome of Bradyrhizobium japonicum Is-34.</title>
        <authorList>
            <person name="Tsurumaru H."/>
            <person name="Yamakawa T."/>
            <person name="Hashimoto S."/>
            <person name="Okizaki K."/>
            <person name="Kanesaki Y."/>
            <person name="Yoshikawa H."/>
            <person name="Yajima S."/>
        </authorList>
    </citation>
    <scope>NUCLEOTIDE SEQUENCE [LARGE SCALE GENOMIC DNA]</scope>
    <source>
        <strain evidence="1 2">Is-34</strain>
    </source>
</reference>
<gene>
    <name evidence="1" type="ORF">MA20_32875</name>
</gene>
<accession>A0A0A3YNN7</accession>
<dbReference type="KEGG" id="bjp:RN69_15345"/>
<dbReference type="CDD" id="cd03802">
    <property type="entry name" value="GT4_AviGT4-like"/>
    <property type="match status" value="1"/>
</dbReference>